<feature type="coiled-coil region" evidence="4">
    <location>
        <begin position="173"/>
        <end position="200"/>
    </location>
</feature>
<evidence type="ECO:0000313" key="6">
    <source>
        <dbReference type="EMBL" id="MDE5413516.1"/>
    </source>
</evidence>
<name>A0ABT5VDI1_9BACI</name>
<dbReference type="Pfam" id="PF11563">
    <property type="entry name" value="Protoglobin"/>
    <property type="match status" value="1"/>
</dbReference>
<keyword evidence="4" id="KW-0175">Coiled coil</keyword>
<dbReference type="InterPro" id="IPR039379">
    <property type="entry name" value="Protoglobin_sensor_dom"/>
</dbReference>
<dbReference type="EMBL" id="JAOTPO010000005">
    <property type="protein sequence ID" value="MDE5413516.1"/>
    <property type="molecule type" value="Genomic_DNA"/>
</dbReference>
<keyword evidence="1 3" id="KW-0807">Transducer</keyword>
<gene>
    <name evidence="6" type="ORF">N7Z68_08965</name>
</gene>
<dbReference type="Gene3D" id="1.10.287.950">
    <property type="entry name" value="Methyl-accepting chemotaxis protein"/>
    <property type="match status" value="1"/>
</dbReference>
<dbReference type="SUPFAM" id="SSF58104">
    <property type="entry name" value="Methyl-accepting chemotaxis protein (MCP) signaling domain"/>
    <property type="match status" value="1"/>
</dbReference>
<dbReference type="InterPro" id="IPR012292">
    <property type="entry name" value="Globin/Proto"/>
</dbReference>
<sequence length="436" mass="49274">MRNLLSVKKKEKTQSIFETLTQHQSDVYIRIDRNKDLLKQIEMIHLTTKDLTIIRALQPVIKEHLDHIVEQFYKNLGKEQSLMRIINDNSHVDRLKKTLHKHIYEMFSGQIDDSFIQQRNIIAHVHVRIGLDPKWYMCAFQDLLQSLVNIVSNQVNDIKENSEVIMAITKILNLEQQIVLEAYELENERIRNEAAIQKKEMEIQVSTSAQELAAISEETSSSLQEMTAKTNGINDLTEASSQIAISTEEKSKDGKSRLEYLVKVITETEDNMKTIANEMNDLMTASKKIEEISRMVTSIADQTNLLALNAAIEAARAGEQGKGFAVVANEVRKLAEDTKNAVSGVSVLVSEINQYTSNMSKSITKNTEQINKGTTESSMTNQFFDEIVQSMVNMKKQNLLIADEMKHLATIFKDINGAAEQVAIASDKLTNITNSL</sequence>
<evidence type="ECO:0000259" key="5">
    <source>
        <dbReference type="PROSITE" id="PS50111"/>
    </source>
</evidence>
<dbReference type="InterPro" id="IPR009050">
    <property type="entry name" value="Globin-like_sf"/>
</dbReference>
<protein>
    <submittedName>
        <fullName evidence="6">Globin-coupled sensor protein</fullName>
    </submittedName>
</protein>
<dbReference type="InterPro" id="IPR004090">
    <property type="entry name" value="Chemotax_Me-accpt_rcpt"/>
</dbReference>
<evidence type="ECO:0000313" key="7">
    <source>
        <dbReference type="Proteomes" id="UP001148125"/>
    </source>
</evidence>
<organism evidence="6 7">
    <name type="scientific">Alkalihalobacterium chitinilyticum</name>
    <dbReference type="NCBI Taxonomy" id="2980103"/>
    <lineage>
        <taxon>Bacteria</taxon>
        <taxon>Bacillati</taxon>
        <taxon>Bacillota</taxon>
        <taxon>Bacilli</taxon>
        <taxon>Bacillales</taxon>
        <taxon>Bacillaceae</taxon>
        <taxon>Alkalihalobacterium</taxon>
    </lineage>
</organism>
<evidence type="ECO:0000256" key="3">
    <source>
        <dbReference type="PROSITE-ProRule" id="PRU00284"/>
    </source>
</evidence>
<keyword evidence="7" id="KW-1185">Reference proteome</keyword>
<dbReference type="Pfam" id="PF00015">
    <property type="entry name" value="MCPsignal"/>
    <property type="match status" value="1"/>
</dbReference>
<dbReference type="RefSeq" id="WP_275118140.1">
    <property type="nucleotide sequence ID" value="NZ_JAOTPO010000005.1"/>
</dbReference>
<evidence type="ECO:0000256" key="4">
    <source>
        <dbReference type="SAM" id="Coils"/>
    </source>
</evidence>
<comment type="similarity">
    <text evidence="2">Belongs to the methyl-accepting chemotaxis (MCP) protein family.</text>
</comment>
<dbReference type="SMART" id="SM00283">
    <property type="entry name" value="MA"/>
    <property type="match status" value="1"/>
</dbReference>
<dbReference type="InterPro" id="IPR044398">
    <property type="entry name" value="Globin-sensor_dom"/>
</dbReference>
<proteinExistence type="inferred from homology"/>
<comment type="caution">
    <text evidence="6">The sequence shown here is derived from an EMBL/GenBank/DDBJ whole genome shotgun (WGS) entry which is preliminary data.</text>
</comment>
<dbReference type="PRINTS" id="PR00260">
    <property type="entry name" value="CHEMTRNSDUCR"/>
</dbReference>
<dbReference type="CDD" id="cd01068">
    <property type="entry name" value="globin_sensor"/>
    <property type="match status" value="1"/>
</dbReference>
<feature type="domain" description="Methyl-accepting transducer" evidence="5">
    <location>
        <begin position="204"/>
        <end position="423"/>
    </location>
</feature>
<evidence type="ECO:0000256" key="1">
    <source>
        <dbReference type="ARBA" id="ARBA00023224"/>
    </source>
</evidence>
<evidence type="ECO:0000256" key="2">
    <source>
        <dbReference type="ARBA" id="ARBA00029447"/>
    </source>
</evidence>
<dbReference type="SUPFAM" id="SSF46458">
    <property type="entry name" value="Globin-like"/>
    <property type="match status" value="1"/>
</dbReference>
<accession>A0ABT5VDI1</accession>
<dbReference type="PANTHER" id="PTHR32089">
    <property type="entry name" value="METHYL-ACCEPTING CHEMOTAXIS PROTEIN MCPB"/>
    <property type="match status" value="1"/>
</dbReference>
<dbReference type="Proteomes" id="UP001148125">
    <property type="component" value="Unassembled WGS sequence"/>
</dbReference>
<dbReference type="InterPro" id="IPR004089">
    <property type="entry name" value="MCPsignal_dom"/>
</dbReference>
<dbReference type="PROSITE" id="PS50111">
    <property type="entry name" value="CHEMOTAXIS_TRANSDUC_2"/>
    <property type="match status" value="1"/>
</dbReference>
<dbReference type="Gene3D" id="1.10.490.10">
    <property type="entry name" value="Globins"/>
    <property type="match status" value="1"/>
</dbReference>
<reference evidence="6" key="1">
    <citation type="submission" date="2024-05" db="EMBL/GenBank/DDBJ databases">
        <title>Alkalihalobacillus sp. strain MEB203 novel alkaliphilic bacterium from Lonar Lake, India.</title>
        <authorList>
            <person name="Joshi A."/>
            <person name="Thite S."/>
            <person name="Mengade P."/>
        </authorList>
    </citation>
    <scope>NUCLEOTIDE SEQUENCE</scope>
    <source>
        <strain evidence="6">MEB 203</strain>
    </source>
</reference>
<dbReference type="PANTHER" id="PTHR32089:SF118">
    <property type="entry name" value="HEME-BASED AEROTACTIC TRANSDUCER HEMAT"/>
    <property type="match status" value="1"/>
</dbReference>